<dbReference type="Proteomes" id="UP000243006">
    <property type="component" value="Unassembled WGS sequence"/>
</dbReference>
<comment type="caution">
    <text evidence="1">The sequence shown here is derived from an EMBL/GenBank/DDBJ whole genome shotgun (WGS) entry which is preliminary data.</text>
</comment>
<name>A0A1Y3E835_9BILA</name>
<evidence type="ECO:0000313" key="1">
    <source>
        <dbReference type="EMBL" id="OUC41282.1"/>
    </source>
</evidence>
<sequence length="80" mass="9192">MSTCRRRIVGVEDCFITPIGFWKGQGILPVHHKDDKLVTLNHPIDESSSSTQPKYTPLKVFFFQLLMPLITAYPPNRHLL</sequence>
<evidence type="ECO:0000313" key="2">
    <source>
        <dbReference type="Proteomes" id="UP000243006"/>
    </source>
</evidence>
<gene>
    <name evidence="1" type="ORF">D917_03491</name>
</gene>
<dbReference type="AlphaFoldDB" id="A0A1Y3E835"/>
<organism evidence="1 2">
    <name type="scientific">Trichinella nativa</name>
    <dbReference type="NCBI Taxonomy" id="6335"/>
    <lineage>
        <taxon>Eukaryota</taxon>
        <taxon>Metazoa</taxon>
        <taxon>Ecdysozoa</taxon>
        <taxon>Nematoda</taxon>
        <taxon>Enoplea</taxon>
        <taxon>Dorylaimia</taxon>
        <taxon>Trichinellida</taxon>
        <taxon>Trichinellidae</taxon>
        <taxon>Trichinella</taxon>
    </lineage>
</organism>
<protein>
    <submittedName>
        <fullName evidence="1">Uncharacterized protein</fullName>
    </submittedName>
</protein>
<dbReference type="EMBL" id="LVZM01021508">
    <property type="protein sequence ID" value="OUC41282.1"/>
    <property type="molecule type" value="Genomic_DNA"/>
</dbReference>
<accession>A0A1Y3E835</accession>
<proteinExistence type="predicted"/>
<reference evidence="1 2" key="1">
    <citation type="submission" date="2015-04" db="EMBL/GenBank/DDBJ databases">
        <title>Draft genome of the roundworm Trichinella nativa.</title>
        <authorList>
            <person name="Mitreva M."/>
        </authorList>
    </citation>
    <scope>NUCLEOTIDE SEQUENCE [LARGE SCALE GENOMIC DNA]</scope>
    <source>
        <strain evidence="1 2">ISS45</strain>
    </source>
</reference>